<dbReference type="GeneID" id="20079265"/>
<dbReference type="RefSeq" id="XP_008863876.1">
    <property type="nucleotide sequence ID" value="XM_008865654.1"/>
</dbReference>
<name>A0A024UQ53_9STRA</name>
<accession>A0A024UQ53</accession>
<reference evidence="1" key="1">
    <citation type="submission" date="2013-12" db="EMBL/GenBank/DDBJ databases">
        <title>The Genome Sequence of Aphanomyces invadans NJM9701.</title>
        <authorList>
            <consortium name="The Broad Institute Genomics Platform"/>
            <person name="Russ C."/>
            <person name="Tyler B."/>
            <person name="van West P."/>
            <person name="Dieguez-Uribeondo J."/>
            <person name="Young S.K."/>
            <person name="Zeng Q."/>
            <person name="Gargeya S."/>
            <person name="Fitzgerald M."/>
            <person name="Abouelleil A."/>
            <person name="Alvarado L."/>
            <person name="Chapman S.B."/>
            <person name="Gainer-Dewar J."/>
            <person name="Goldberg J."/>
            <person name="Griggs A."/>
            <person name="Gujja S."/>
            <person name="Hansen M."/>
            <person name="Howarth C."/>
            <person name="Imamovic A."/>
            <person name="Ireland A."/>
            <person name="Larimer J."/>
            <person name="McCowan C."/>
            <person name="Murphy C."/>
            <person name="Pearson M."/>
            <person name="Poon T.W."/>
            <person name="Priest M."/>
            <person name="Roberts A."/>
            <person name="Saif S."/>
            <person name="Shea T."/>
            <person name="Sykes S."/>
            <person name="Wortman J."/>
            <person name="Nusbaum C."/>
            <person name="Birren B."/>
        </authorList>
    </citation>
    <scope>NUCLEOTIDE SEQUENCE [LARGE SCALE GENOMIC DNA]</scope>
    <source>
        <strain evidence="1">NJM9701</strain>
    </source>
</reference>
<proteinExistence type="predicted"/>
<dbReference type="EMBL" id="KI913954">
    <property type="protein sequence ID" value="ETW07783.1"/>
    <property type="molecule type" value="Genomic_DNA"/>
</dbReference>
<sequence length="122" mass="13169">MPVEGENSPYSTMTPTKQVVGYSVAVNIGFEASNLRLGQQVNIVNAVCKSFRLDQSKCLDLIVGGCHDELPASLMRDVEIAAEIVHQLPSTDAQLGFEAILWVVDASMYDLAVSARAFLPNA</sequence>
<protein>
    <submittedName>
        <fullName evidence="1">Uncharacterized protein</fullName>
    </submittedName>
</protein>
<dbReference type="VEuPathDB" id="FungiDB:H310_02215"/>
<organism evidence="1">
    <name type="scientific">Aphanomyces invadans</name>
    <dbReference type="NCBI Taxonomy" id="157072"/>
    <lineage>
        <taxon>Eukaryota</taxon>
        <taxon>Sar</taxon>
        <taxon>Stramenopiles</taxon>
        <taxon>Oomycota</taxon>
        <taxon>Saprolegniomycetes</taxon>
        <taxon>Saprolegniales</taxon>
        <taxon>Verrucalvaceae</taxon>
        <taxon>Aphanomyces</taxon>
    </lineage>
</organism>
<dbReference type="AlphaFoldDB" id="A0A024UQ53"/>
<gene>
    <name evidence="1" type="ORF">H310_02215</name>
</gene>
<evidence type="ECO:0000313" key="1">
    <source>
        <dbReference type="EMBL" id="ETW07783.1"/>
    </source>
</evidence>